<sequence length="108" mass="12471">MKSTIIKSLFILCVCVIGYMVLFSQDTLITLSQKEKVNKALQDINKAPDFTLQSINDSTYTLRKMEGKVILINFWATWCGPCRMEIPEFNELRKKYHEMGFEILGISV</sequence>
<dbReference type="PANTHER" id="PTHR42852:SF6">
    <property type="entry name" value="THIOL:DISULFIDE INTERCHANGE PROTEIN DSBE"/>
    <property type="match status" value="1"/>
</dbReference>
<dbReference type="GO" id="GO:0016209">
    <property type="term" value="F:antioxidant activity"/>
    <property type="evidence" value="ECO:0007669"/>
    <property type="project" value="InterPro"/>
</dbReference>
<organism evidence="6">
    <name type="scientific">marine metagenome</name>
    <dbReference type="NCBI Taxonomy" id="408172"/>
    <lineage>
        <taxon>unclassified sequences</taxon>
        <taxon>metagenomes</taxon>
        <taxon>ecological metagenomes</taxon>
    </lineage>
</organism>
<dbReference type="PANTHER" id="PTHR42852">
    <property type="entry name" value="THIOL:DISULFIDE INTERCHANGE PROTEIN DSBE"/>
    <property type="match status" value="1"/>
</dbReference>
<reference evidence="6" key="1">
    <citation type="submission" date="2018-05" db="EMBL/GenBank/DDBJ databases">
        <authorList>
            <person name="Lanie J.A."/>
            <person name="Ng W.-L."/>
            <person name="Kazmierczak K.M."/>
            <person name="Andrzejewski T.M."/>
            <person name="Davidsen T.M."/>
            <person name="Wayne K.J."/>
            <person name="Tettelin H."/>
            <person name="Glass J.I."/>
            <person name="Rusch D."/>
            <person name="Podicherti R."/>
            <person name="Tsui H.-C.T."/>
            <person name="Winkler M.E."/>
        </authorList>
    </citation>
    <scope>NUCLEOTIDE SEQUENCE</scope>
</reference>
<evidence type="ECO:0000256" key="4">
    <source>
        <dbReference type="ARBA" id="ARBA00023284"/>
    </source>
</evidence>
<dbReference type="GO" id="GO:0030313">
    <property type="term" value="C:cell envelope"/>
    <property type="evidence" value="ECO:0007669"/>
    <property type="project" value="UniProtKB-SubCell"/>
</dbReference>
<dbReference type="InterPro" id="IPR000866">
    <property type="entry name" value="AhpC/TSA"/>
</dbReference>
<accession>A0A382ZNZ0</accession>
<evidence type="ECO:0000313" key="6">
    <source>
        <dbReference type="EMBL" id="SVD97133.1"/>
    </source>
</evidence>
<dbReference type="InterPro" id="IPR036249">
    <property type="entry name" value="Thioredoxin-like_sf"/>
</dbReference>
<dbReference type="InterPro" id="IPR013766">
    <property type="entry name" value="Thioredoxin_domain"/>
</dbReference>
<keyword evidence="4" id="KW-0676">Redox-active center</keyword>
<protein>
    <recommendedName>
        <fullName evidence="5">Thioredoxin domain-containing protein</fullName>
    </recommendedName>
</protein>
<evidence type="ECO:0000256" key="1">
    <source>
        <dbReference type="ARBA" id="ARBA00004196"/>
    </source>
</evidence>
<dbReference type="Gene3D" id="3.40.30.10">
    <property type="entry name" value="Glutaredoxin"/>
    <property type="match status" value="1"/>
</dbReference>
<keyword evidence="2" id="KW-0201">Cytochrome c-type biogenesis</keyword>
<proteinExistence type="predicted"/>
<dbReference type="GO" id="GO:0017004">
    <property type="term" value="P:cytochrome complex assembly"/>
    <property type="evidence" value="ECO:0007669"/>
    <property type="project" value="UniProtKB-KW"/>
</dbReference>
<dbReference type="AlphaFoldDB" id="A0A382ZNZ0"/>
<dbReference type="InterPro" id="IPR017937">
    <property type="entry name" value="Thioredoxin_CS"/>
</dbReference>
<evidence type="ECO:0000256" key="3">
    <source>
        <dbReference type="ARBA" id="ARBA00023157"/>
    </source>
</evidence>
<dbReference type="CDD" id="cd02966">
    <property type="entry name" value="TlpA_like_family"/>
    <property type="match status" value="1"/>
</dbReference>
<evidence type="ECO:0000259" key="5">
    <source>
        <dbReference type="PROSITE" id="PS51352"/>
    </source>
</evidence>
<dbReference type="PROSITE" id="PS51352">
    <property type="entry name" value="THIOREDOXIN_2"/>
    <property type="match status" value="1"/>
</dbReference>
<evidence type="ECO:0000256" key="2">
    <source>
        <dbReference type="ARBA" id="ARBA00022748"/>
    </source>
</evidence>
<feature type="non-terminal residue" evidence="6">
    <location>
        <position position="108"/>
    </location>
</feature>
<dbReference type="EMBL" id="UINC01185433">
    <property type="protein sequence ID" value="SVD97133.1"/>
    <property type="molecule type" value="Genomic_DNA"/>
</dbReference>
<keyword evidence="3" id="KW-1015">Disulfide bond</keyword>
<comment type="subcellular location">
    <subcellularLocation>
        <location evidence="1">Cell envelope</location>
    </subcellularLocation>
</comment>
<dbReference type="GO" id="GO:0016491">
    <property type="term" value="F:oxidoreductase activity"/>
    <property type="evidence" value="ECO:0007669"/>
    <property type="project" value="InterPro"/>
</dbReference>
<gene>
    <name evidence="6" type="ORF">METZ01_LOCUS449987</name>
</gene>
<dbReference type="Pfam" id="PF00578">
    <property type="entry name" value="AhpC-TSA"/>
    <property type="match status" value="1"/>
</dbReference>
<name>A0A382ZNZ0_9ZZZZ</name>
<dbReference type="SUPFAM" id="SSF52833">
    <property type="entry name" value="Thioredoxin-like"/>
    <property type="match status" value="1"/>
</dbReference>
<feature type="domain" description="Thioredoxin" evidence="5">
    <location>
        <begin position="41"/>
        <end position="108"/>
    </location>
</feature>
<dbReference type="InterPro" id="IPR050553">
    <property type="entry name" value="Thioredoxin_ResA/DsbE_sf"/>
</dbReference>
<dbReference type="PROSITE" id="PS00194">
    <property type="entry name" value="THIOREDOXIN_1"/>
    <property type="match status" value="1"/>
</dbReference>